<comment type="subcellular location">
    <subcellularLocation>
        <location evidence="1">Membrane</location>
        <topology evidence="1">Multi-pass membrane protein</topology>
    </subcellularLocation>
</comment>
<feature type="transmembrane region" description="Helical" evidence="16">
    <location>
        <begin position="244"/>
        <end position="267"/>
    </location>
</feature>
<keyword evidence="7" id="KW-0349">Heme</keyword>
<dbReference type="InterPro" id="IPR005804">
    <property type="entry name" value="FA_desaturase_dom"/>
</dbReference>
<dbReference type="InterPro" id="IPR012171">
    <property type="entry name" value="Fatty_acid_desaturase"/>
</dbReference>
<evidence type="ECO:0000256" key="7">
    <source>
        <dbReference type="ARBA" id="ARBA00022617"/>
    </source>
</evidence>
<feature type="transmembrane region" description="Helical" evidence="16">
    <location>
        <begin position="109"/>
        <end position="127"/>
    </location>
</feature>
<evidence type="ECO:0000256" key="1">
    <source>
        <dbReference type="ARBA" id="ARBA00004141"/>
    </source>
</evidence>
<dbReference type="Proteomes" id="UP000054321">
    <property type="component" value="Unassembled WGS sequence"/>
</dbReference>
<feature type="transmembrane region" description="Helical" evidence="16">
    <location>
        <begin position="279"/>
        <end position="297"/>
    </location>
</feature>
<gene>
    <name evidence="18" type="ORF">OIDMADRAFT_37780</name>
</gene>
<reference evidence="18 19" key="1">
    <citation type="submission" date="2014-04" db="EMBL/GenBank/DDBJ databases">
        <authorList>
            <consortium name="DOE Joint Genome Institute"/>
            <person name="Kuo A."/>
            <person name="Martino E."/>
            <person name="Perotto S."/>
            <person name="Kohler A."/>
            <person name="Nagy L.G."/>
            <person name="Floudas D."/>
            <person name="Copeland A."/>
            <person name="Barry K.W."/>
            <person name="Cichocki N."/>
            <person name="Veneault-Fourrey C."/>
            <person name="LaButti K."/>
            <person name="Lindquist E.A."/>
            <person name="Lipzen A."/>
            <person name="Lundell T."/>
            <person name="Morin E."/>
            <person name="Murat C."/>
            <person name="Sun H."/>
            <person name="Tunlid A."/>
            <person name="Henrissat B."/>
            <person name="Grigoriev I.V."/>
            <person name="Hibbett D.S."/>
            <person name="Martin F."/>
            <person name="Nordberg H.P."/>
            <person name="Cantor M.N."/>
            <person name="Hua S.X."/>
        </authorList>
    </citation>
    <scope>NUCLEOTIDE SEQUENCE [LARGE SCALE GENOMIC DNA]</scope>
    <source>
        <strain evidence="18 19">Zn</strain>
    </source>
</reference>
<evidence type="ECO:0000256" key="3">
    <source>
        <dbReference type="ARBA" id="ARBA00004991"/>
    </source>
</evidence>
<keyword evidence="11 16" id="KW-1133">Transmembrane helix</keyword>
<evidence type="ECO:0000259" key="17">
    <source>
        <dbReference type="PROSITE" id="PS50255"/>
    </source>
</evidence>
<feature type="transmembrane region" description="Helical" evidence="16">
    <location>
        <begin position="170"/>
        <end position="191"/>
    </location>
</feature>
<keyword evidence="9" id="KW-0479">Metal-binding</keyword>
<proteinExistence type="inferred from homology"/>
<evidence type="ECO:0000256" key="9">
    <source>
        <dbReference type="ARBA" id="ARBA00022723"/>
    </source>
</evidence>
<keyword evidence="13" id="KW-0408">Iron</keyword>
<comment type="similarity">
    <text evidence="4">Belongs to the fatty acid desaturase type 1 family.</text>
</comment>
<evidence type="ECO:0000256" key="8">
    <source>
        <dbReference type="ARBA" id="ARBA00022692"/>
    </source>
</evidence>
<dbReference type="InterPro" id="IPR018506">
    <property type="entry name" value="Cyt_B5_heme-BS"/>
</dbReference>
<dbReference type="UniPathway" id="UPA00222"/>
<comment type="pathway">
    <text evidence="2">Lipid metabolism; sphingolipid metabolism.</text>
</comment>
<feature type="transmembrane region" description="Helical" evidence="16">
    <location>
        <begin position="303"/>
        <end position="323"/>
    </location>
</feature>
<evidence type="ECO:0000256" key="13">
    <source>
        <dbReference type="ARBA" id="ARBA00023004"/>
    </source>
</evidence>
<evidence type="ECO:0000256" key="12">
    <source>
        <dbReference type="ARBA" id="ARBA00023002"/>
    </source>
</evidence>
<dbReference type="HOGENOM" id="CLU_016265_1_1_1"/>
<keyword evidence="10" id="KW-0746">Sphingolipid metabolism</keyword>
<dbReference type="SMART" id="SM01117">
    <property type="entry name" value="Cyt-b5"/>
    <property type="match status" value="1"/>
</dbReference>
<feature type="domain" description="Cytochrome b5 heme-binding" evidence="17">
    <location>
        <begin position="3"/>
        <end position="78"/>
    </location>
</feature>
<dbReference type="PROSITE" id="PS50255">
    <property type="entry name" value="CYTOCHROME_B5_2"/>
    <property type="match status" value="1"/>
</dbReference>
<dbReference type="Pfam" id="PF00173">
    <property type="entry name" value="Cyt-b5"/>
    <property type="match status" value="1"/>
</dbReference>
<evidence type="ECO:0000256" key="16">
    <source>
        <dbReference type="SAM" id="Phobius"/>
    </source>
</evidence>
<keyword evidence="15 16" id="KW-0472">Membrane</keyword>
<dbReference type="GO" id="GO:0016020">
    <property type="term" value="C:membrane"/>
    <property type="evidence" value="ECO:0007669"/>
    <property type="project" value="UniProtKB-SubCell"/>
</dbReference>
<dbReference type="STRING" id="913774.A0A0C3I2M9"/>
<organism evidence="18 19">
    <name type="scientific">Oidiodendron maius (strain Zn)</name>
    <dbReference type="NCBI Taxonomy" id="913774"/>
    <lineage>
        <taxon>Eukaryota</taxon>
        <taxon>Fungi</taxon>
        <taxon>Dikarya</taxon>
        <taxon>Ascomycota</taxon>
        <taxon>Pezizomycotina</taxon>
        <taxon>Leotiomycetes</taxon>
        <taxon>Leotiomycetes incertae sedis</taxon>
        <taxon>Myxotrichaceae</taxon>
        <taxon>Oidiodendron</taxon>
    </lineage>
</organism>
<dbReference type="GO" id="GO:0016717">
    <property type="term" value="F:oxidoreductase activity, acting on paired donors, with oxidation of a pair of donors resulting in the reduction of molecular oxygen to two molecules of water"/>
    <property type="evidence" value="ECO:0007669"/>
    <property type="project" value="TreeGrafter"/>
</dbReference>
<evidence type="ECO:0000256" key="6">
    <source>
        <dbReference type="ARBA" id="ARBA00016939"/>
    </source>
</evidence>
<dbReference type="InParanoid" id="A0A0C3I2M9"/>
<evidence type="ECO:0000256" key="2">
    <source>
        <dbReference type="ARBA" id="ARBA00004760"/>
    </source>
</evidence>
<dbReference type="OrthoDB" id="260519at2759"/>
<keyword evidence="14" id="KW-0443">Lipid metabolism</keyword>
<dbReference type="CDD" id="cd03506">
    <property type="entry name" value="Delta6-FADS-like"/>
    <property type="match status" value="1"/>
</dbReference>
<evidence type="ECO:0000313" key="19">
    <source>
        <dbReference type="Proteomes" id="UP000054321"/>
    </source>
</evidence>
<dbReference type="GO" id="GO:0006665">
    <property type="term" value="P:sphingolipid metabolic process"/>
    <property type="evidence" value="ECO:0007669"/>
    <property type="project" value="UniProtKB-UniPathway"/>
</dbReference>
<dbReference type="InterPro" id="IPR001199">
    <property type="entry name" value="Cyt_B5-like_heme/steroid-bd"/>
</dbReference>
<dbReference type="EMBL" id="KN832870">
    <property type="protein sequence ID" value="KIN08662.1"/>
    <property type="molecule type" value="Genomic_DNA"/>
</dbReference>
<dbReference type="GO" id="GO:0020037">
    <property type="term" value="F:heme binding"/>
    <property type="evidence" value="ECO:0007669"/>
    <property type="project" value="InterPro"/>
</dbReference>
<dbReference type="PANTHER" id="PTHR19353">
    <property type="entry name" value="FATTY ACID DESATURASE 2"/>
    <property type="match status" value="1"/>
</dbReference>
<evidence type="ECO:0000256" key="14">
    <source>
        <dbReference type="ARBA" id="ARBA00023098"/>
    </source>
</evidence>
<evidence type="ECO:0000313" key="18">
    <source>
        <dbReference type="EMBL" id="KIN08662.1"/>
    </source>
</evidence>
<evidence type="ECO:0000256" key="4">
    <source>
        <dbReference type="ARBA" id="ARBA00009295"/>
    </source>
</evidence>
<protein>
    <recommendedName>
        <fullName evidence="6">Delta 8-(E)-sphingolipid desaturase</fullName>
        <ecNumber evidence="5">1.14.19.18</ecNumber>
    </recommendedName>
</protein>
<dbReference type="PIRSF" id="PIRSF015921">
    <property type="entry name" value="FA_sphinglp_des"/>
    <property type="match status" value="1"/>
</dbReference>
<dbReference type="Pfam" id="PF00487">
    <property type="entry name" value="FA_desaturase"/>
    <property type="match status" value="1"/>
</dbReference>
<evidence type="ECO:0000256" key="15">
    <source>
        <dbReference type="ARBA" id="ARBA00023136"/>
    </source>
</evidence>
<keyword evidence="12" id="KW-0560">Oxidoreductase</keyword>
<dbReference type="InterPro" id="IPR036400">
    <property type="entry name" value="Cyt_B5-like_heme/steroid_sf"/>
</dbReference>
<dbReference type="GO" id="GO:0046872">
    <property type="term" value="F:metal ion binding"/>
    <property type="evidence" value="ECO:0007669"/>
    <property type="project" value="UniProtKB-KW"/>
</dbReference>
<name>A0A0C3I2M9_OIDMZ</name>
<comment type="pathway">
    <text evidence="3">Sphingolipid metabolism.</text>
</comment>
<feature type="transmembrane region" description="Helical" evidence="16">
    <location>
        <begin position="133"/>
        <end position="149"/>
    </location>
</feature>
<keyword evidence="19" id="KW-1185">Reference proteome</keyword>
<evidence type="ECO:0000256" key="5">
    <source>
        <dbReference type="ARBA" id="ARBA00012019"/>
    </source>
</evidence>
<evidence type="ECO:0000256" key="11">
    <source>
        <dbReference type="ARBA" id="ARBA00022989"/>
    </source>
</evidence>
<dbReference type="EC" id="1.14.19.18" evidence="5"/>
<sequence length="428" mass="49426">MTRERLTWDEFEQEIARDAQLTIIHGRLYDLSRDFMRWHPGGAVAATQIGRDGSAAFDAFHDPSTQEELANFYVGDMDNEATAYLARDILKVHQLITENGWWHASRQYYIWKFVSTLSLALIPLWVLRQHAQHNFLLLLLAACLMALFFQQSGWLSHDFLHNQVCKQRKYNYFLGFVTASIWQGFAPSWWLNKHNTHHAVPNIHGEDPDLNTMPFLAWSEDALELFSDYSDDTLAKFWISHQPLLFFPLFVLVRLSWIASSILYPLYGNVKVSMATVETSGIALHCIWQFGLPFLWLSPSRAFAYLILSQGLGSILLASVFVLNHNGRTVLNKDTMKAKDFYELQIFTSRNVQSTPFLDWVTGGLNYQIEHHLFPTLPRHNFHLVAPLVQEICARHHVHYHKTTFGQGMIEVLERLRRVGDLAGKRPS</sequence>
<dbReference type="PROSITE" id="PS00191">
    <property type="entry name" value="CYTOCHROME_B5_1"/>
    <property type="match status" value="1"/>
</dbReference>
<dbReference type="Gene3D" id="3.10.120.10">
    <property type="entry name" value="Cytochrome b5-like heme/steroid binding domain"/>
    <property type="match status" value="1"/>
</dbReference>
<keyword evidence="8 16" id="KW-0812">Transmembrane</keyword>
<reference evidence="19" key="2">
    <citation type="submission" date="2015-01" db="EMBL/GenBank/DDBJ databases">
        <title>Evolutionary Origins and Diversification of the Mycorrhizal Mutualists.</title>
        <authorList>
            <consortium name="DOE Joint Genome Institute"/>
            <consortium name="Mycorrhizal Genomics Consortium"/>
            <person name="Kohler A."/>
            <person name="Kuo A."/>
            <person name="Nagy L.G."/>
            <person name="Floudas D."/>
            <person name="Copeland A."/>
            <person name="Barry K.W."/>
            <person name="Cichocki N."/>
            <person name="Veneault-Fourrey C."/>
            <person name="LaButti K."/>
            <person name="Lindquist E.A."/>
            <person name="Lipzen A."/>
            <person name="Lundell T."/>
            <person name="Morin E."/>
            <person name="Murat C."/>
            <person name="Riley R."/>
            <person name="Ohm R."/>
            <person name="Sun H."/>
            <person name="Tunlid A."/>
            <person name="Henrissat B."/>
            <person name="Grigoriev I.V."/>
            <person name="Hibbett D.S."/>
            <person name="Martin F."/>
        </authorList>
    </citation>
    <scope>NUCLEOTIDE SEQUENCE [LARGE SCALE GENOMIC DNA]</scope>
    <source>
        <strain evidence="19">Zn</strain>
    </source>
</reference>
<evidence type="ECO:0000256" key="10">
    <source>
        <dbReference type="ARBA" id="ARBA00022919"/>
    </source>
</evidence>
<dbReference type="PANTHER" id="PTHR19353:SF88">
    <property type="entry name" value="DELTA(5) FATTY ACID DESATURASE FAT-4"/>
    <property type="match status" value="1"/>
</dbReference>
<dbReference type="SUPFAM" id="SSF55856">
    <property type="entry name" value="Cytochrome b5-like heme/steroid binding domain"/>
    <property type="match status" value="1"/>
</dbReference>
<accession>A0A0C3I2M9</accession>
<dbReference type="AlphaFoldDB" id="A0A0C3I2M9"/>